<dbReference type="OrthoDB" id="9783375at2"/>
<keyword evidence="6" id="KW-1185">Reference proteome</keyword>
<keyword evidence="3" id="KW-1133">Transmembrane helix</keyword>
<comment type="caution">
    <text evidence="5">The sequence shown here is derived from an EMBL/GenBank/DDBJ whole genome shotgun (WGS) entry which is preliminary data.</text>
</comment>
<keyword evidence="3" id="KW-0812">Transmembrane</keyword>
<keyword evidence="1 4" id="KW-0732">Signal</keyword>
<evidence type="ECO:0000256" key="3">
    <source>
        <dbReference type="SAM" id="Phobius"/>
    </source>
</evidence>
<dbReference type="InterPro" id="IPR051829">
    <property type="entry name" value="Multiheme_Cytochr_ET"/>
</dbReference>
<reference evidence="5 6" key="1">
    <citation type="submission" date="2019-02" db="EMBL/GenBank/DDBJ databases">
        <title>Deep-cultivation of Planctomycetes and their phenomic and genomic characterization uncovers novel biology.</title>
        <authorList>
            <person name="Wiegand S."/>
            <person name="Jogler M."/>
            <person name="Boedeker C."/>
            <person name="Pinto D."/>
            <person name="Vollmers J."/>
            <person name="Rivas-Marin E."/>
            <person name="Kohn T."/>
            <person name="Peeters S.H."/>
            <person name="Heuer A."/>
            <person name="Rast P."/>
            <person name="Oberbeckmann S."/>
            <person name="Bunk B."/>
            <person name="Jeske O."/>
            <person name="Meyerdierks A."/>
            <person name="Storesund J.E."/>
            <person name="Kallscheuer N."/>
            <person name="Luecker S."/>
            <person name="Lage O.M."/>
            <person name="Pohl T."/>
            <person name="Merkel B.J."/>
            <person name="Hornburger P."/>
            <person name="Mueller R.-W."/>
            <person name="Bruemmer F."/>
            <person name="Labrenz M."/>
            <person name="Spormann A.M."/>
            <person name="Op Den Camp H."/>
            <person name="Overmann J."/>
            <person name="Amann R."/>
            <person name="Jetten M.S.M."/>
            <person name="Mascher T."/>
            <person name="Medema M.H."/>
            <person name="Devos D.P."/>
            <person name="Kaster A.-K."/>
            <person name="Ovreas L."/>
            <person name="Rohde M."/>
            <person name="Galperin M.Y."/>
            <person name="Jogler C."/>
        </authorList>
    </citation>
    <scope>NUCLEOTIDE SEQUENCE [LARGE SCALE GENOMIC DNA]</scope>
    <source>
        <strain evidence="5 6">Q31b</strain>
    </source>
</reference>
<dbReference type="EMBL" id="SJPY01000004">
    <property type="protein sequence ID" value="TWU41494.1"/>
    <property type="molecule type" value="Genomic_DNA"/>
</dbReference>
<evidence type="ECO:0000256" key="4">
    <source>
        <dbReference type="SAM" id="SignalP"/>
    </source>
</evidence>
<name>A0A5C6DZ42_9BACT</name>
<dbReference type="GO" id="GO:0016491">
    <property type="term" value="F:oxidoreductase activity"/>
    <property type="evidence" value="ECO:0007669"/>
    <property type="project" value="TreeGrafter"/>
</dbReference>
<feature type="region of interest" description="Disordered" evidence="2">
    <location>
        <begin position="336"/>
        <end position="360"/>
    </location>
</feature>
<dbReference type="AlphaFoldDB" id="A0A5C6DZ42"/>
<feature type="signal peptide" evidence="4">
    <location>
        <begin position="1"/>
        <end position="27"/>
    </location>
</feature>
<dbReference type="Gene3D" id="1.10.1130.10">
    <property type="entry name" value="Flavocytochrome C3, Chain A"/>
    <property type="match status" value="1"/>
</dbReference>
<dbReference type="RefSeq" id="WP_146600295.1">
    <property type="nucleotide sequence ID" value="NZ_SJPY01000004.1"/>
</dbReference>
<feature type="chain" id="PRO_5022979030" evidence="4">
    <location>
        <begin position="28"/>
        <end position="705"/>
    </location>
</feature>
<keyword evidence="3" id="KW-0472">Membrane</keyword>
<feature type="transmembrane region" description="Helical" evidence="3">
    <location>
        <begin position="673"/>
        <end position="693"/>
    </location>
</feature>
<evidence type="ECO:0000256" key="1">
    <source>
        <dbReference type="ARBA" id="ARBA00022729"/>
    </source>
</evidence>
<dbReference type="PANTHER" id="PTHR35038:SF6">
    <property type="entry name" value="SURFACE LOCALIZED DECAHEME CYTOCHROME C LIPOPROTEIN"/>
    <property type="match status" value="1"/>
</dbReference>
<dbReference type="Proteomes" id="UP000315471">
    <property type="component" value="Unassembled WGS sequence"/>
</dbReference>
<evidence type="ECO:0000313" key="6">
    <source>
        <dbReference type="Proteomes" id="UP000315471"/>
    </source>
</evidence>
<dbReference type="InterPro" id="IPR036280">
    <property type="entry name" value="Multihaem_cyt_sf"/>
</dbReference>
<sequence length="705" mass="77933" precursor="true">MRFRNVFVLVVSLLTMVAIRGALDAEAADSRFAHSDSDSAFLHHIDLYDAANNKINADSQKPYSPLMTCGRCHDYDTISHGWHFNAFLPDTNDGRQGEPWIWTEERTGTQLPLSYRKNDQLFNPNELGITPWQMTHQFGDRIPGGGVAAPEQDDVVSDRWKLSGMLRIDCMSCHASQGSYDFNARREQIKDDNFAWAATAGLRLGTIDGKVSRIREGADPADESVQSNLPKVDYDDRIFSPDGTVFIDLVRKPDNNACYQCHSQRTVGPDGIEERWMHDQDVHLRAGMACVDCHRNGIDHNTIRGYEGESETYDDPQIRREMVTLSCSGCHFGTENPAGTSSHNATPTAASSQSQPPSVDITLRRGRMGAPQPLHEGLPPVHFKIMSCTTCHSGPVPKPESMGMLTSFAHGLGEKGHRTGRELPRIVAPVFGLGEDGKIYPQRAVWPAFWGTIRDGELTPIDPSKIYDLTRRSLRVRRNFVDELVMPVASRTERKEILGEERASLKDEELTEEELAKIETFRIEAGIKRFNEKVSATLSALENELDAEAVVYVANGRIYKKSAATEGDVDVDVDTNVSELVRMEKSELKNPESVDMVRWPLAHNVRPAGWSLGVNGCLECHAEGAVIFDSVVQAVGPAPGQGPAITMAELRGRSANQILLWNQLFGGRKIFKFLIAGSLVVLLVVLLVGVGAFSSRLVSGNQKSV</sequence>
<evidence type="ECO:0000256" key="2">
    <source>
        <dbReference type="SAM" id="MobiDB-lite"/>
    </source>
</evidence>
<gene>
    <name evidence="5" type="ORF">Q31b_29430</name>
</gene>
<proteinExistence type="predicted"/>
<feature type="compositionally biased region" description="Low complexity" evidence="2">
    <location>
        <begin position="345"/>
        <end position="358"/>
    </location>
</feature>
<organism evidence="5 6">
    <name type="scientific">Novipirellula aureliae</name>
    <dbReference type="NCBI Taxonomy" id="2527966"/>
    <lineage>
        <taxon>Bacteria</taxon>
        <taxon>Pseudomonadati</taxon>
        <taxon>Planctomycetota</taxon>
        <taxon>Planctomycetia</taxon>
        <taxon>Pirellulales</taxon>
        <taxon>Pirellulaceae</taxon>
        <taxon>Novipirellula</taxon>
    </lineage>
</organism>
<evidence type="ECO:0000313" key="5">
    <source>
        <dbReference type="EMBL" id="TWU41494.1"/>
    </source>
</evidence>
<dbReference type="PANTHER" id="PTHR35038">
    <property type="entry name" value="DISSIMILATORY SULFITE REDUCTASE SIRA"/>
    <property type="match status" value="1"/>
</dbReference>
<accession>A0A5C6DZ42</accession>
<protein>
    <submittedName>
        <fullName evidence="5">Uncharacterized protein</fullName>
    </submittedName>
</protein>
<dbReference type="SUPFAM" id="SSF48695">
    <property type="entry name" value="Multiheme cytochromes"/>
    <property type="match status" value="1"/>
</dbReference>